<dbReference type="EMBL" id="FUYH01000004">
    <property type="protein sequence ID" value="SKA81958.1"/>
    <property type="molecule type" value="Genomic_DNA"/>
</dbReference>
<keyword evidence="1" id="KW-1133">Transmembrane helix</keyword>
<reference evidence="3" key="1">
    <citation type="submission" date="2017-02" db="EMBL/GenBank/DDBJ databases">
        <authorList>
            <person name="Varghese N."/>
            <person name="Submissions S."/>
        </authorList>
    </citation>
    <scope>NUCLEOTIDE SEQUENCE [LARGE SCALE GENOMIC DNA]</scope>
    <source>
        <strain evidence="3">USBA 833</strain>
    </source>
</reference>
<feature type="transmembrane region" description="Helical" evidence="1">
    <location>
        <begin position="7"/>
        <end position="25"/>
    </location>
</feature>
<keyword evidence="3" id="KW-1185">Reference proteome</keyword>
<dbReference type="OrthoDB" id="2375554at2"/>
<keyword evidence="1" id="KW-0472">Membrane</keyword>
<dbReference type="RefSeq" id="WP_078695767.1">
    <property type="nucleotide sequence ID" value="NZ_FUYH01000004.1"/>
</dbReference>
<evidence type="ECO:0000313" key="2">
    <source>
        <dbReference type="EMBL" id="SKA81958.1"/>
    </source>
</evidence>
<organism evidence="2 3">
    <name type="scientific">Caloramator quimbayensis</name>
    <dbReference type="NCBI Taxonomy" id="1147123"/>
    <lineage>
        <taxon>Bacteria</taxon>
        <taxon>Bacillati</taxon>
        <taxon>Bacillota</taxon>
        <taxon>Clostridia</taxon>
        <taxon>Eubacteriales</taxon>
        <taxon>Clostridiaceae</taxon>
        <taxon>Caloramator</taxon>
    </lineage>
</organism>
<dbReference type="NCBIfam" id="TIGR02896">
    <property type="entry name" value="spore_III_AF"/>
    <property type="match status" value="1"/>
</dbReference>
<protein>
    <submittedName>
        <fullName evidence="2">Stage III sporulation protein AF</fullName>
    </submittedName>
</protein>
<evidence type="ECO:0000313" key="3">
    <source>
        <dbReference type="Proteomes" id="UP000190105"/>
    </source>
</evidence>
<dbReference type="Proteomes" id="UP000190105">
    <property type="component" value="Unassembled WGS sequence"/>
</dbReference>
<accession>A0A1T4WYL8</accession>
<proteinExistence type="predicted"/>
<gene>
    <name evidence="2" type="ORF">SAMN05443428_104138</name>
</gene>
<evidence type="ECO:0000256" key="1">
    <source>
        <dbReference type="SAM" id="Phobius"/>
    </source>
</evidence>
<dbReference type="AlphaFoldDB" id="A0A1T4WYL8"/>
<sequence length="193" mass="22560">MLEFLKSYILSVTVIVLFLAFIDIILPENSIKKYARFVTGLIVIVTILSPVFKIFDRKNDIETYILSYQNEYNTVFTNSNQIDVQRKVKLQTEQIFKEKLKESIEKEIYNSTKKRYSITDIALDKGNSDDIYSFANIKQIKLKILEDNSSIKSVDKVVIGEGNQKYDEYRDDEVVKILQTKYDINPSIIKFEK</sequence>
<dbReference type="InterPro" id="IPR014245">
    <property type="entry name" value="Spore_III_AF"/>
</dbReference>
<keyword evidence="1" id="KW-0812">Transmembrane</keyword>
<name>A0A1T4WYL8_9CLOT</name>
<dbReference type="Pfam" id="PF09581">
    <property type="entry name" value="Spore_III_AF"/>
    <property type="match status" value="1"/>
</dbReference>
<dbReference type="STRING" id="1147123.SAMN05443428_104138"/>
<feature type="transmembrane region" description="Helical" evidence="1">
    <location>
        <begin position="37"/>
        <end position="55"/>
    </location>
</feature>